<dbReference type="RefSeq" id="XP_005093276.1">
    <property type="nucleotide sequence ID" value="XM_005093219.2"/>
</dbReference>
<keyword evidence="6" id="KW-1133">Transmembrane helix</keyword>
<keyword evidence="8 10" id="KW-0496">Mitochondrion</keyword>
<name>A0ABM0JGN4_APLCA</name>
<dbReference type="CDD" id="cd00922">
    <property type="entry name" value="Cyt_c_Oxidase_IV"/>
    <property type="match status" value="1"/>
</dbReference>
<evidence type="ECO:0000313" key="12">
    <source>
        <dbReference type="RefSeq" id="XP_005093276.1"/>
    </source>
</evidence>
<keyword evidence="4 10" id="KW-0999">Mitochondrion inner membrane</keyword>
<dbReference type="RefSeq" id="XP_005093278.1">
    <property type="nucleotide sequence ID" value="XM_005093221.2"/>
</dbReference>
<evidence type="ECO:0000256" key="4">
    <source>
        <dbReference type="ARBA" id="ARBA00022792"/>
    </source>
</evidence>
<gene>
    <name evidence="12 13 14" type="primary">LOC101849440</name>
</gene>
<proteinExistence type="inferred from homology"/>
<keyword evidence="3" id="KW-0812">Transmembrane</keyword>
<dbReference type="InterPro" id="IPR004203">
    <property type="entry name" value="Cyt_c_oxidase_su4_fam"/>
</dbReference>
<organism evidence="11 13">
    <name type="scientific">Aplysia californica</name>
    <name type="common">California sea hare</name>
    <dbReference type="NCBI Taxonomy" id="6500"/>
    <lineage>
        <taxon>Eukaryota</taxon>
        <taxon>Metazoa</taxon>
        <taxon>Spiralia</taxon>
        <taxon>Lophotrochozoa</taxon>
        <taxon>Mollusca</taxon>
        <taxon>Gastropoda</taxon>
        <taxon>Heterobranchia</taxon>
        <taxon>Euthyneura</taxon>
        <taxon>Tectipleura</taxon>
        <taxon>Aplysiida</taxon>
        <taxon>Aplysioidea</taxon>
        <taxon>Aplysiidae</taxon>
        <taxon>Aplysia</taxon>
    </lineage>
</organism>
<evidence type="ECO:0000256" key="5">
    <source>
        <dbReference type="ARBA" id="ARBA00022946"/>
    </source>
</evidence>
<accession>A0ABM0JGN4</accession>
<evidence type="ECO:0000313" key="14">
    <source>
        <dbReference type="RefSeq" id="XP_005093278.1"/>
    </source>
</evidence>
<evidence type="ECO:0000256" key="8">
    <source>
        <dbReference type="ARBA" id="ARBA00023128"/>
    </source>
</evidence>
<evidence type="ECO:0000256" key="9">
    <source>
        <dbReference type="ARBA" id="ARBA00023136"/>
    </source>
</evidence>
<comment type="subunit">
    <text evidence="10">Component of the cytochrome c oxidase (complex IV, CIV), a multisubunit enzyme composed of 14 subunits.</text>
</comment>
<dbReference type="RefSeq" id="XP_005093277.1">
    <property type="nucleotide sequence ID" value="XM_005093220.3"/>
</dbReference>
<evidence type="ECO:0000256" key="3">
    <source>
        <dbReference type="ARBA" id="ARBA00022692"/>
    </source>
</evidence>
<evidence type="ECO:0000313" key="11">
    <source>
        <dbReference type="Proteomes" id="UP000694888"/>
    </source>
</evidence>
<dbReference type="Pfam" id="PF02936">
    <property type="entry name" value="COX4"/>
    <property type="match status" value="1"/>
</dbReference>
<evidence type="ECO:0000256" key="6">
    <source>
        <dbReference type="ARBA" id="ARBA00022989"/>
    </source>
</evidence>
<reference evidence="12 13" key="1">
    <citation type="submission" date="2025-05" db="UniProtKB">
        <authorList>
            <consortium name="RefSeq"/>
        </authorList>
    </citation>
    <scope>IDENTIFICATION</scope>
</reference>
<keyword evidence="7" id="KW-0560">Oxidoreductase</keyword>
<dbReference type="PANTHER" id="PTHR10707:SF10">
    <property type="entry name" value="CYTOCHROME C OXIDASE SUBUNIT 4"/>
    <property type="match status" value="1"/>
</dbReference>
<evidence type="ECO:0000256" key="1">
    <source>
        <dbReference type="ARBA" id="ARBA00004434"/>
    </source>
</evidence>
<evidence type="ECO:0000313" key="13">
    <source>
        <dbReference type="RefSeq" id="XP_005093277.1"/>
    </source>
</evidence>
<dbReference type="Gene3D" id="1.10.442.10">
    <property type="entry name" value="Cytochrome c oxidase subunit IV"/>
    <property type="match status" value="1"/>
</dbReference>
<evidence type="ECO:0000256" key="2">
    <source>
        <dbReference type="ARBA" id="ARBA00008135"/>
    </source>
</evidence>
<dbReference type="InterPro" id="IPR013288">
    <property type="entry name" value="Cyt_c_oxidase_su4"/>
</dbReference>
<keyword evidence="5" id="KW-0809">Transit peptide</keyword>
<comment type="function">
    <text evidence="10">Component of the cytochrome c oxidase, the last enzyme in the mitochondrial electron transport chain which drives oxidative phosphorylation.</text>
</comment>
<dbReference type="InterPro" id="IPR036639">
    <property type="entry name" value="Cyt_c_oxidase_su4_sf"/>
</dbReference>
<comment type="subcellular location">
    <subcellularLocation>
        <location evidence="1 10">Mitochondrion inner membrane</location>
        <topology evidence="1 10">Single-pass membrane protein</topology>
    </subcellularLocation>
</comment>
<dbReference type="SUPFAM" id="SSF81406">
    <property type="entry name" value="Mitochondrial cytochrome c oxidase subunit IV"/>
    <property type="match status" value="1"/>
</dbReference>
<dbReference type="GeneID" id="101849440"/>
<evidence type="ECO:0000256" key="10">
    <source>
        <dbReference type="RuleBase" id="RU367145"/>
    </source>
</evidence>
<comment type="similarity">
    <text evidence="2 10">Belongs to the cytochrome c oxidase IV family.</text>
</comment>
<dbReference type="PRINTS" id="PR01873">
    <property type="entry name" value="CYTCOXIDASE4"/>
</dbReference>
<protein>
    <recommendedName>
        <fullName evidence="10">Cytochrome c oxidase subunit 4</fullName>
    </recommendedName>
</protein>
<evidence type="ECO:0000256" key="7">
    <source>
        <dbReference type="ARBA" id="ARBA00023002"/>
    </source>
</evidence>
<sequence length="190" mass="21661">MSSNLLRVALRASKVPQRAVSTSPVCAKNIVIDQKLRDEIHPKIGNREIVGWGHNGNASYWDRSEFPAPAIRFKEDTPDVLQLREKEKGDWKSLSLDEKKQLYRASFCQTYAEMNAPTGEWKAMVAAILFGLTATGWVMFFMKKVVYPPPPSTITREWQEASLQRMLDQGQGAIQGVSAKWDYDKLEWKN</sequence>
<dbReference type="Proteomes" id="UP000694888">
    <property type="component" value="Unplaced"/>
</dbReference>
<dbReference type="PANTHER" id="PTHR10707">
    <property type="entry name" value="CYTOCHROME C OXIDASE SUBUNIT IV"/>
    <property type="match status" value="1"/>
</dbReference>
<keyword evidence="9" id="KW-0472">Membrane</keyword>
<comment type="pathway">
    <text evidence="10">Energy metabolism; oxidative phosphorylation.</text>
</comment>
<keyword evidence="11" id="KW-1185">Reference proteome</keyword>